<accession>A0A929KVL7</accession>
<dbReference type="Gene3D" id="2.30.42.10">
    <property type="match status" value="1"/>
</dbReference>
<dbReference type="Pfam" id="PF17820">
    <property type="entry name" value="PDZ_6"/>
    <property type="match status" value="1"/>
</dbReference>
<dbReference type="RefSeq" id="WP_194110459.1">
    <property type="nucleotide sequence ID" value="NZ_JADFFL010000002.1"/>
</dbReference>
<dbReference type="InterPro" id="IPR036034">
    <property type="entry name" value="PDZ_sf"/>
</dbReference>
<dbReference type="SMART" id="SM00228">
    <property type="entry name" value="PDZ"/>
    <property type="match status" value="1"/>
</dbReference>
<dbReference type="InterPro" id="IPR041489">
    <property type="entry name" value="PDZ_6"/>
</dbReference>
<dbReference type="GO" id="GO:0006508">
    <property type="term" value="P:proteolysis"/>
    <property type="evidence" value="ECO:0007669"/>
    <property type="project" value="UniProtKB-KW"/>
</dbReference>
<proteinExistence type="predicted"/>
<protein>
    <submittedName>
        <fullName evidence="3">Aspartyl protease family protein</fullName>
    </submittedName>
</protein>
<keyword evidence="4" id="KW-1185">Reference proteome</keyword>
<reference evidence="3" key="1">
    <citation type="submission" date="2020-10" db="EMBL/GenBank/DDBJ databases">
        <title>Mucilaginibacter mali sp. nov., isolated from rhizosphere soil of apple orchard.</title>
        <authorList>
            <person name="Lee J.-S."/>
            <person name="Kim H.S."/>
            <person name="Kim J.-S."/>
        </authorList>
    </citation>
    <scope>NUCLEOTIDE SEQUENCE</scope>
    <source>
        <strain evidence="3">KCTC 22746</strain>
    </source>
</reference>
<evidence type="ECO:0000256" key="1">
    <source>
        <dbReference type="SAM" id="SignalP"/>
    </source>
</evidence>
<keyword evidence="3" id="KW-0645">Protease</keyword>
<dbReference type="AlphaFoldDB" id="A0A929KVL7"/>
<name>A0A929KVL7_9SPHI</name>
<keyword evidence="3" id="KW-0378">Hydrolase</keyword>
<dbReference type="Proteomes" id="UP000622475">
    <property type="component" value="Unassembled WGS sequence"/>
</dbReference>
<dbReference type="GO" id="GO:0008233">
    <property type="term" value="F:peptidase activity"/>
    <property type="evidence" value="ECO:0007669"/>
    <property type="project" value="UniProtKB-KW"/>
</dbReference>
<dbReference type="SUPFAM" id="SSF50156">
    <property type="entry name" value="PDZ domain-like"/>
    <property type="match status" value="1"/>
</dbReference>
<evidence type="ECO:0000259" key="2">
    <source>
        <dbReference type="SMART" id="SM00228"/>
    </source>
</evidence>
<feature type="chain" id="PRO_5037435003" evidence="1">
    <location>
        <begin position="27"/>
        <end position="412"/>
    </location>
</feature>
<organism evidence="3 4">
    <name type="scientific">Mucilaginibacter myungsuensis</name>
    <dbReference type="NCBI Taxonomy" id="649104"/>
    <lineage>
        <taxon>Bacteria</taxon>
        <taxon>Pseudomonadati</taxon>
        <taxon>Bacteroidota</taxon>
        <taxon>Sphingobacteriia</taxon>
        <taxon>Sphingobacteriales</taxon>
        <taxon>Sphingobacteriaceae</taxon>
        <taxon>Mucilaginibacter</taxon>
    </lineage>
</organism>
<dbReference type="EMBL" id="JADFFL010000002">
    <property type="protein sequence ID" value="MBE9661258.1"/>
    <property type="molecule type" value="Genomic_DNA"/>
</dbReference>
<dbReference type="Gene3D" id="2.40.70.10">
    <property type="entry name" value="Acid Proteases"/>
    <property type="match status" value="1"/>
</dbReference>
<keyword evidence="1" id="KW-0732">Signal</keyword>
<dbReference type="InterPro" id="IPR021109">
    <property type="entry name" value="Peptidase_aspartic_dom_sf"/>
</dbReference>
<evidence type="ECO:0000313" key="4">
    <source>
        <dbReference type="Proteomes" id="UP000622475"/>
    </source>
</evidence>
<feature type="signal peptide" evidence="1">
    <location>
        <begin position="1"/>
        <end position="26"/>
    </location>
</feature>
<dbReference type="Pfam" id="PF13650">
    <property type="entry name" value="Asp_protease_2"/>
    <property type="match status" value="1"/>
</dbReference>
<evidence type="ECO:0000313" key="3">
    <source>
        <dbReference type="EMBL" id="MBE9661258.1"/>
    </source>
</evidence>
<dbReference type="InterPro" id="IPR001478">
    <property type="entry name" value="PDZ"/>
</dbReference>
<sequence length="412" mass="46061">MQINGFGWIVRYLCVALLLAFSPAFAHGQSFDLLGKKKRVYMPFTTIRNMVIVKMSINDKGPFNFVLDTGVGIMLITEPRLVDSLNLATKHLLKIYGLNGESFDAYITPPLKLDMPNIQSTSVQAAILKDDQFGLSNYAGMPIHGLLGYDFFNNLAVRFNFYDSTLVISKPKHVRLLSKGIKIPLSIEDKKPYIYTNVKMADGSVQTKKLLVDIGAGHPLSIENSLESEGMPQNFIAGNLGLGITGPITGYISRIKEIDLGKYKIKDPITSFPDQESLKKALPLTPRDGNMGIGILRRFTMIIDYTNGAMYLKKGIDMDEPFEHDMSGIEYFFIGNDYSNLVVGRVEPGSAADAVGMKPKDEILAINFKPVDKLTIDQIDNLFKSKDGRNLLLEVYRNKEYIKVLLTLRKRI</sequence>
<gene>
    <name evidence="3" type="ORF">IRJ16_05135</name>
</gene>
<feature type="domain" description="PDZ" evidence="2">
    <location>
        <begin position="328"/>
        <end position="399"/>
    </location>
</feature>
<comment type="caution">
    <text evidence="3">The sequence shown here is derived from an EMBL/GenBank/DDBJ whole genome shotgun (WGS) entry which is preliminary data.</text>
</comment>